<dbReference type="AlphaFoldDB" id="A0A819TVP4"/>
<dbReference type="InterPro" id="IPR008530">
    <property type="entry name" value="CCDC22"/>
</dbReference>
<name>A0A819TVP4_9BILA</name>
<dbReference type="EMBL" id="CAJOBD010007331">
    <property type="protein sequence ID" value="CAF4083981.1"/>
    <property type="molecule type" value="Genomic_DNA"/>
</dbReference>
<evidence type="ECO:0000259" key="2">
    <source>
        <dbReference type="Pfam" id="PF21674"/>
    </source>
</evidence>
<dbReference type="Pfam" id="PF21674">
    <property type="entry name" value="CCDC22_N"/>
    <property type="match status" value="1"/>
</dbReference>
<protein>
    <recommendedName>
        <fullName evidence="2">CCDC22 N-terminal domain-containing protein</fullName>
    </recommendedName>
</protein>
<sequence>KILRTFLVEMEEVDRILIQSLRDIGCQIDDSLQNVNELNVNTLLGCVSQCLQLITGNKELPTHLPPNISTRFKVCGELAQLCQSNGYKGDIGYQIFLSINEHETRKLLNCLIEKVPREGAVTVARATLNPWEALERILSNKIISQLSDSTWVPHDLVIDLCNIPTYHPAASFPHKSLSNISIFYSSSYIFIFKNDDLLLTQSRFMHTNIVEQQSNGFDENPKRNIDHTEELETLKTTINENDEIIHQLELQLQKLEERHLLLNDIKDKDEQLIRLQNDYEKHKSTKSKNDHSRTFFTKQILEIVKNTNKQKRRIK</sequence>
<dbReference type="GO" id="GO:2000060">
    <property type="term" value="P:positive regulation of ubiquitin-dependent protein catabolic process"/>
    <property type="evidence" value="ECO:0007669"/>
    <property type="project" value="TreeGrafter"/>
</dbReference>
<reference evidence="3" key="1">
    <citation type="submission" date="2021-02" db="EMBL/GenBank/DDBJ databases">
        <authorList>
            <person name="Nowell W R."/>
        </authorList>
    </citation>
    <scope>NUCLEOTIDE SEQUENCE</scope>
</reference>
<accession>A0A819TVP4</accession>
<organism evidence="3 4">
    <name type="scientific">Rotaria sordida</name>
    <dbReference type="NCBI Taxonomy" id="392033"/>
    <lineage>
        <taxon>Eukaryota</taxon>
        <taxon>Metazoa</taxon>
        <taxon>Spiralia</taxon>
        <taxon>Gnathifera</taxon>
        <taxon>Rotifera</taxon>
        <taxon>Eurotatoria</taxon>
        <taxon>Bdelloidea</taxon>
        <taxon>Philodinida</taxon>
        <taxon>Philodinidae</taxon>
        <taxon>Rotaria</taxon>
    </lineage>
</organism>
<dbReference type="InterPro" id="IPR048349">
    <property type="entry name" value="CCDC22_N"/>
</dbReference>
<feature type="domain" description="CCDC22 N-terminal" evidence="2">
    <location>
        <begin position="10"/>
        <end position="116"/>
    </location>
</feature>
<dbReference type="Proteomes" id="UP000663836">
    <property type="component" value="Unassembled WGS sequence"/>
</dbReference>
<feature type="coiled-coil region" evidence="1">
    <location>
        <begin position="231"/>
        <end position="285"/>
    </location>
</feature>
<feature type="non-terminal residue" evidence="3">
    <location>
        <position position="1"/>
    </location>
</feature>
<proteinExistence type="predicted"/>
<dbReference type="GO" id="GO:0097602">
    <property type="term" value="F:cullin family protein binding"/>
    <property type="evidence" value="ECO:0007669"/>
    <property type="project" value="TreeGrafter"/>
</dbReference>
<comment type="caution">
    <text evidence="3">The sequence shown here is derived from an EMBL/GenBank/DDBJ whole genome shotgun (WGS) entry which is preliminary data.</text>
</comment>
<dbReference type="PANTHER" id="PTHR15668:SF4">
    <property type="entry name" value="COILED-COIL DOMAIN-CONTAINING PROTEIN 22"/>
    <property type="match status" value="1"/>
</dbReference>
<evidence type="ECO:0000256" key="1">
    <source>
        <dbReference type="SAM" id="Coils"/>
    </source>
</evidence>
<keyword evidence="1" id="KW-0175">Coiled coil</keyword>
<evidence type="ECO:0000313" key="4">
    <source>
        <dbReference type="Proteomes" id="UP000663836"/>
    </source>
</evidence>
<evidence type="ECO:0000313" key="3">
    <source>
        <dbReference type="EMBL" id="CAF4083981.1"/>
    </source>
</evidence>
<dbReference type="PANTHER" id="PTHR15668">
    <property type="entry name" value="JM1 PROTEIN"/>
    <property type="match status" value="1"/>
</dbReference>
<gene>
    <name evidence="3" type="ORF">JBS370_LOCUS30865</name>
</gene>